<evidence type="ECO:0000313" key="3">
    <source>
        <dbReference type="EMBL" id="MFC3120597.1"/>
    </source>
</evidence>
<dbReference type="InterPro" id="IPR012939">
    <property type="entry name" value="Glyco_hydro_92"/>
</dbReference>
<dbReference type="Proteomes" id="UP001595478">
    <property type="component" value="Unassembled WGS sequence"/>
</dbReference>
<evidence type="ECO:0000259" key="1">
    <source>
        <dbReference type="Pfam" id="PF07971"/>
    </source>
</evidence>
<gene>
    <name evidence="3" type="ORF">ACFOHL_03090</name>
</gene>
<feature type="domain" description="Glycosyl hydrolase family 92" evidence="1">
    <location>
        <begin position="295"/>
        <end position="753"/>
    </location>
</feature>
<sequence>MHGRFGLSYLLKVSVVGLVSATILSCSSLQREVTEVLHTETHSSDVLDYVDPFIGTGGHGHTFPGATAPFGMVQLSPDNPSKGWDWTSGYHYSDNVLLGFSHTHLSGTGVGDLLDVLVMPFQGNYLQTIAQQDNSVFTEYTKNVPLIYDTYAKENEQAQAGYYQVSLDKSGIRAELTASERVGVHRYHFDYKKEAKLIFNLGYAQNYDEATETSFSKISDTKLVGYRRSTGWAKRQTVYFVAEFNHPFSHQYFENKEPKLGDKHQGILSEAVLNFGELADELVVKVGISYASIAGAQANIDLEVPHFDFEKVKNEVQQTWREQLNIFEIDSVQSLEKKTKFYTAFYHSMIAPHLYSDALGQFTGGDGKLYTTNKALPRYTLFSLWDTFRTLHPLLTITHPKLIDPMMHSMYGFYEETRLLPTWDLMANETDVMIGYHAVPVLVDAYFKGLTTLKPEQILSASKASAMQDMFGIDHFKQYGYIPSELEVEAVSKTLEYAFDDWAIAKLAASIAAEDDAAYFADRASAYKTLFDKELQFMRGKDQNGKWVEPFNPTHVEHRNTDYTEANAWQYTWFVPHDVEGLIALFGGNVPFVNKLDELFTTSSEMHGDDVSPDISGLIGQYAHGNEPVHHVPYLYALAGSPEKGEQRIRQIRDTMYTSQADGLAGNDDVGQMSAWYVMSALGFYPLNPASGEYVLGVPDFERIFLYLGSKKLEIKVQGELTSPVKRIEFNGEQINNHKITHFELLKGGVLTFITE</sequence>
<dbReference type="NCBIfam" id="TIGR01180">
    <property type="entry name" value="aman2_put"/>
    <property type="match status" value="1"/>
</dbReference>
<dbReference type="Gene3D" id="3.30.2080.10">
    <property type="entry name" value="GH92 mannosidase domain"/>
    <property type="match status" value="1"/>
</dbReference>
<dbReference type="Gene3D" id="1.20.1610.10">
    <property type="entry name" value="alpha-1,2-mannosidases domains"/>
    <property type="match status" value="1"/>
</dbReference>
<feature type="domain" description="Glycosyl hydrolase family 92 N-terminal" evidence="2">
    <location>
        <begin position="49"/>
        <end position="289"/>
    </location>
</feature>
<organism evidence="3 4">
    <name type="scientific">Agaribacter flavus</name>
    <dbReference type="NCBI Taxonomy" id="1902781"/>
    <lineage>
        <taxon>Bacteria</taxon>
        <taxon>Pseudomonadati</taxon>
        <taxon>Pseudomonadota</taxon>
        <taxon>Gammaproteobacteria</taxon>
        <taxon>Alteromonadales</taxon>
        <taxon>Alteromonadaceae</taxon>
        <taxon>Agaribacter</taxon>
    </lineage>
</organism>
<dbReference type="GO" id="GO:0016787">
    <property type="term" value="F:hydrolase activity"/>
    <property type="evidence" value="ECO:0007669"/>
    <property type="project" value="UniProtKB-KW"/>
</dbReference>
<dbReference type="PROSITE" id="PS51257">
    <property type="entry name" value="PROKAR_LIPOPROTEIN"/>
    <property type="match status" value="1"/>
</dbReference>
<name>A0ABV7FQ33_9ALTE</name>
<proteinExistence type="predicted"/>
<dbReference type="InterPro" id="IPR008928">
    <property type="entry name" value="6-hairpin_glycosidase_sf"/>
</dbReference>
<dbReference type="Gene3D" id="1.20.1050.60">
    <property type="entry name" value="alpha-1,2-mannosidase"/>
    <property type="match status" value="1"/>
</dbReference>
<dbReference type="PANTHER" id="PTHR12143:SF39">
    <property type="entry name" value="SECRETED PROTEIN"/>
    <property type="match status" value="1"/>
</dbReference>
<comment type="caution">
    <text evidence="3">The sequence shown here is derived from an EMBL/GenBank/DDBJ whole genome shotgun (WGS) entry which is preliminary data.</text>
</comment>
<dbReference type="Gene3D" id="2.70.98.10">
    <property type="match status" value="1"/>
</dbReference>
<dbReference type="InterPro" id="IPR014718">
    <property type="entry name" value="GH-type_carb-bd"/>
</dbReference>
<dbReference type="PANTHER" id="PTHR12143">
    <property type="entry name" value="PEPTIDE N-GLYCANASE PNGASE -RELATED"/>
    <property type="match status" value="1"/>
</dbReference>
<reference evidence="4" key="1">
    <citation type="journal article" date="2019" name="Int. J. Syst. Evol. Microbiol.">
        <title>The Global Catalogue of Microorganisms (GCM) 10K type strain sequencing project: providing services to taxonomists for standard genome sequencing and annotation.</title>
        <authorList>
            <consortium name="The Broad Institute Genomics Platform"/>
            <consortium name="The Broad Institute Genome Sequencing Center for Infectious Disease"/>
            <person name="Wu L."/>
            <person name="Ma J."/>
        </authorList>
    </citation>
    <scope>NUCLEOTIDE SEQUENCE [LARGE SCALE GENOMIC DNA]</scope>
    <source>
        <strain evidence="4">KCTC 52473</strain>
    </source>
</reference>
<protein>
    <submittedName>
        <fullName evidence="3">GH92 family glycosyl hydrolase</fullName>
    </submittedName>
</protein>
<dbReference type="SUPFAM" id="SSF48208">
    <property type="entry name" value="Six-hairpin glycosidases"/>
    <property type="match status" value="1"/>
</dbReference>
<dbReference type="EMBL" id="JBHRSW010000005">
    <property type="protein sequence ID" value="MFC3120597.1"/>
    <property type="molecule type" value="Genomic_DNA"/>
</dbReference>
<keyword evidence="3" id="KW-0378">Hydrolase</keyword>
<evidence type="ECO:0000259" key="2">
    <source>
        <dbReference type="Pfam" id="PF17678"/>
    </source>
</evidence>
<dbReference type="Pfam" id="PF17678">
    <property type="entry name" value="Glyco_hydro_92N"/>
    <property type="match status" value="1"/>
</dbReference>
<dbReference type="InterPro" id="IPR050883">
    <property type="entry name" value="PNGase"/>
</dbReference>
<evidence type="ECO:0000313" key="4">
    <source>
        <dbReference type="Proteomes" id="UP001595478"/>
    </source>
</evidence>
<dbReference type="InterPro" id="IPR041371">
    <property type="entry name" value="GH92_N"/>
</dbReference>
<keyword evidence="4" id="KW-1185">Reference proteome</keyword>
<dbReference type="Pfam" id="PF07971">
    <property type="entry name" value="Glyco_hydro_92"/>
    <property type="match status" value="1"/>
</dbReference>
<accession>A0ABV7FQ33</accession>
<dbReference type="RefSeq" id="WP_376918732.1">
    <property type="nucleotide sequence ID" value="NZ_JBHRSW010000005.1"/>
</dbReference>
<dbReference type="InterPro" id="IPR005887">
    <property type="entry name" value="GH92_a_mannosidase_put"/>
</dbReference>